<feature type="region of interest" description="Disordered" evidence="1">
    <location>
        <begin position="1"/>
        <end position="30"/>
    </location>
</feature>
<feature type="transmembrane region" description="Helical" evidence="2">
    <location>
        <begin position="119"/>
        <end position="135"/>
    </location>
</feature>
<feature type="transmembrane region" description="Helical" evidence="2">
    <location>
        <begin position="141"/>
        <end position="157"/>
    </location>
</feature>
<organism evidence="3 4">
    <name type="scientific">Streptomyces milbemycinicus</name>
    <dbReference type="NCBI Taxonomy" id="476552"/>
    <lineage>
        <taxon>Bacteria</taxon>
        <taxon>Bacillati</taxon>
        <taxon>Actinomycetota</taxon>
        <taxon>Actinomycetes</taxon>
        <taxon>Kitasatosporales</taxon>
        <taxon>Streptomycetaceae</taxon>
        <taxon>Streptomyces</taxon>
    </lineage>
</organism>
<dbReference type="RefSeq" id="WP_358705761.1">
    <property type="nucleotide sequence ID" value="NZ_JBFACG010000027.1"/>
</dbReference>
<evidence type="ECO:0000313" key="4">
    <source>
        <dbReference type="Proteomes" id="UP001620295"/>
    </source>
</evidence>
<keyword evidence="4" id="KW-1185">Reference proteome</keyword>
<name>A0ABW8LUL4_9ACTN</name>
<feature type="transmembrane region" description="Helical" evidence="2">
    <location>
        <begin position="89"/>
        <end position="107"/>
    </location>
</feature>
<evidence type="ECO:0000256" key="1">
    <source>
        <dbReference type="SAM" id="MobiDB-lite"/>
    </source>
</evidence>
<comment type="caution">
    <text evidence="3">The sequence shown here is derived from an EMBL/GenBank/DDBJ whole genome shotgun (WGS) entry which is preliminary data.</text>
</comment>
<dbReference type="EMBL" id="JBJDQH010000008">
    <property type="protein sequence ID" value="MFK4268375.1"/>
    <property type="molecule type" value="Genomic_DNA"/>
</dbReference>
<sequence length="170" mass="17490">MSTPQHPGWDAGQGPGQVPPAGYGPSSGYGPQPPGAYQAPLPYGPQVGTGYPPQPMTMPGTVRAAQVLFFVMAGLVALGIALAGDAEKAGAITGASFPVIVGFVCALRFGKGGPVNRRTAIVFASLMIAVGFGAMGQRQPAGLVELVFGIVIVVLLAQRQSAEWFRRIRS</sequence>
<evidence type="ECO:0000256" key="2">
    <source>
        <dbReference type="SAM" id="Phobius"/>
    </source>
</evidence>
<keyword evidence="2" id="KW-0812">Transmembrane</keyword>
<gene>
    <name evidence="3" type="ORF">ACI2L5_26015</name>
</gene>
<keyword evidence="2" id="KW-1133">Transmembrane helix</keyword>
<keyword evidence="2" id="KW-0472">Membrane</keyword>
<reference evidence="3 4" key="1">
    <citation type="submission" date="2024-11" db="EMBL/GenBank/DDBJ databases">
        <title>The Natural Products Discovery Center: Release of the First 8490 Sequenced Strains for Exploring Actinobacteria Biosynthetic Diversity.</title>
        <authorList>
            <person name="Kalkreuter E."/>
            <person name="Kautsar S.A."/>
            <person name="Yang D."/>
            <person name="Bader C.D."/>
            <person name="Teijaro C.N."/>
            <person name="Fluegel L."/>
            <person name="Davis C.M."/>
            <person name="Simpson J.R."/>
            <person name="Lauterbach L."/>
            <person name="Steele A.D."/>
            <person name="Gui C."/>
            <person name="Meng S."/>
            <person name="Li G."/>
            <person name="Viehrig K."/>
            <person name="Ye F."/>
            <person name="Su P."/>
            <person name="Kiefer A.F."/>
            <person name="Nichols A."/>
            <person name="Cepeda A.J."/>
            <person name="Yan W."/>
            <person name="Fan B."/>
            <person name="Jiang Y."/>
            <person name="Adhikari A."/>
            <person name="Zheng C.-J."/>
            <person name="Schuster L."/>
            <person name="Cowan T.M."/>
            <person name="Smanski M.J."/>
            <person name="Chevrette M.G."/>
            <person name="De Carvalho L.P.S."/>
            <person name="Shen B."/>
        </authorList>
    </citation>
    <scope>NUCLEOTIDE SEQUENCE [LARGE SCALE GENOMIC DNA]</scope>
    <source>
        <strain evidence="3 4">NPDC020863</strain>
    </source>
</reference>
<feature type="transmembrane region" description="Helical" evidence="2">
    <location>
        <begin position="64"/>
        <end position="83"/>
    </location>
</feature>
<evidence type="ECO:0008006" key="5">
    <source>
        <dbReference type="Google" id="ProtNLM"/>
    </source>
</evidence>
<evidence type="ECO:0000313" key="3">
    <source>
        <dbReference type="EMBL" id="MFK4268375.1"/>
    </source>
</evidence>
<dbReference type="Proteomes" id="UP001620295">
    <property type="component" value="Unassembled WGS sequence"/>
</dbReference>
<feature type="compositionally biased region" description="Low complexity" evidence="1">
    <location>
        <begin position="19"/>
        <end position="30"/>
    </location>
</feature>
<proteinExistence type="predicted"/>
<accession>A0ABW8LUL4</accession>
<protein>
    <recommendedName>
        <fullName evidence="5">Integral membrane protein</fullName>
    </recommendedName>
</protein>